<dbReference type="GO" id="GO:0046872">
    <property type="term" value="F:metal ion binding"/>
    <property type="evidence" value="ECO:0007669"/>
    <property type="project" value="UniProtKB-KW"/>
</dbReference>
<keyword evidence="13" id="KW-0411">Iron-sulfur</keyword>
<dbReference type="InterPro" id="IPR004358">
    <property type="entry name" value="Sig_transdc_His_kin-like_C"/>
</dbReference>
<accession>A0A839QLK8</accession>
<dbReference type="PROSITE" id="PS50109">
    <property type="entry name" value="HIS_KIN"/>
    <property type="match status" value="1"/>
</dbReference>
<evidence type="ECO:0000256" key="11">
    <source>
        <dbReference type="ARBA" id="ARBA00023004"/>
    </source>
</evidence>
<dbReference type="Pfam" id="PF02518">
    <property type="entry name" value="HATPase_c"/>
    <property type="match status" value="1"/>
</dbReference>
<evidence type="ECO:0000256" key="7">
    <source>
        <dbReference type="ARBA" id="ARBA00022490"/>
    </source>
</evidence>
<dbReference type="GO" id="GO:0016020">
    <property type="term" value="C:membrane"/>
    <property type="evidence" value="ECO:0007669"/>
    <property type="project" value="InterPro"/>
</dbReference>
<gene>
    <name evidence="19" type="ORF">E9229_001087</name>
</gene>
<evidence type="ECO:0000256" key="3">
    <source>
        <dbReference type="ARBA" id="ARBA00004496"/>
    </source>
</evidence>
<evidence type="ECO:0000256" key="4">
    <source>
        <dbReference type="ARBA" id="ARBA00012438"/>
    </source>
</evidence>
<keyword evidence="16" id="KW-0175">Coiled coil</keyword>
<keyword evidence="10 19" id="KW-0418">Kinase</keyword>
<dbReference type="EC" id="2.7.13.3" evidence="4"/>
<keyword evidence="7" id="KW-0963">Cytoplasm</keyword>
<dbReference type="GO" id="GO:0005737">
    <property type="term" value="C:cytoplasm"/>
    <property type="evidence" value="ECO:0007669"/>
    <property type="project" value="UniProtKB-SubCell"/>
</dbReference>
<comment type="caution">
    <text evidence="19">The sequence shown here is derived from an EMBL/GenBank/DDBJ whole genome shotgun (WGS) entry which is preliminary data.</text>
</comment>
<keyword evidence="12" id="KW-0902">Two-component regulatory system</keyword>
<dbReference type="Gene3D" id="1.20.5.1930">
    <property type="match status" value="1"/>
</dbReference>
<dbReference type="InterPro" id="IPR011712">
    <property type="entry name" value="Sig_transdc_His_kin_sub3_dim/P"/>
</dbReference>
<dbReference type="InterPro" id="IPR005467">
    <property type="entry name" value="His_kinase_dom"/>
</dbReference>
<dbReference type="Proteomes" id="UP000523000">
    <property type="component" value="Unassembled WGS sequence"/>
</dbReference>
<comment type="cofactor">
    <cofactor evidence="2">
        <name>[4Fe-4S] cluster</name>
        <dbReference type="ChEBI" id="CHEBI:49883"/>
    </cofactor>
</comment>
<feature type="domain" description="Histidine kinase" evidence="18">
    <location>
        <begin position="331"/>
        <end position="425"/>
    </location>
</feature>
<comment type="function">
    <text evidence="14">Member of the two-component regulatory system NreB/NreC involved in the control of dissimilatory nitrate/nitrite reduction in response to oxygen. NreB functions as a direct oxygen sensor histidine kinase which is autophosphorylated, in the absence of oxygen, probably at the conserved histidine residue, and transfers its phosphate group probably to a conserved aspartate residue of NreC. NreB/NreC activates the expression of the nitrate (narGHJI) and nitrite (nir) reductase operons, as well as the putative nitrate transporter gene narT.</text>
</comment>
<dbReference type="InterPro" id="IPR003594">
    <property type="entry name" value="HATPase_dom"/>
</dbReference>
<dbReference type="RefSeq" id="WP_312855604.1">
    <property type="nucleotide sequence ID" value="NZ_BAABGK010000013.1"/>
</dbReference>
<evidence type="ECO:0000259" key="18">
    <source>
        <dbReference type="PROSITE" id="PS50109"/>
    </source>
</evidence>
<dbReference type="Pfam" id="PF07730">
    <property type="entry name" value="HisKA_3"/>
    <property type="match status" value="1"/>
</dbReference>
<sequence>MTTSVSRPRKMPDSLPAPGTAGAMVLRVLRVGLHVSFAVLLGIGLLGVLGSGESAVRRVTVVVLSGLLAALYLAGTLREKRHAAGLAAHPGRWAIWWLGGVVVLWVILLYLSSGFAWLAFPLFFLHLHILGLRHALFAVVLLTAVDIAGGWYHSGSLSLAQVLGPALGAVFAVIMGMAYRALYQEGVNQRLALAELRETRAALAEQERRAGTLSERARLAREIHDTLAQGLSSIVLVSRAASAALESGNTDLAAQRLETIGQTAAENLAEARGFVRGLSGDAAQEGSLAAALERLCAATERNVRAAGGELECSFAQDGTARGLPEPVAEALLRAAQSGLANIASHAGASRAVLSLGYLPDAVTLDVFDDGIGLDTAALPRGPRADGTGYGLAGLRERLAPFEGTLEIESTPGEGTVIAVRIPLPATEGVPHG</sequence>
<dbReference type="AlphaFoldDB" id="A0A839QLK8"/>
<comment type="subcellular location">
    <subcellularLocation>
        <location evidence="3">Cytoplasm</location>
    </subcellularLocation>
</comment>
<dbReference type="EMBL" id="JACHVS010000001">
    <property type="protein sequence ID" value="MBB2994896.1"/>
    <property type="molecule type" value="Genomic_DNA"/>
</dbReference>
<feature type="transmembrane region" description="Helical" evidence="17">
    <location>
        <begin position="159"/>
        <end position="182"/>
    </location>
</feature>
<evidence type="ECO:0000256" key="16">
    <source>
        <dbReference type="SAM" id="Coils"/>
    </source>
</evidence>
<dbReference type="PANTHER" id="PTHR24421">
    <property type="entry name" value="NITRATE/NITRITE SENSOR PROTEIN NARX-RELATED"/>
    <property type="match status" value="1"/>
</dbReference>
<evidence type="ECO:0000313" key="19">
    <source>
        <dbReference type="EMBL" id="MBB2994896.1"/>
    </source>
</evidence>
<dbReference type="InterPro" id="IPR050482">
    <property type="entry name" value="Sensor_HK_TwoCompSys"/>
</dbReference>
<keyword evidence="17" id="KW-1133">Transmembrane helix</keyword>
<dbReference type="GO" id="GO:0000155">
    <property type="term" value="F:phosphorelay sensor kinase activity"/>
    <property type="evidence" value="ECO:0007669"/>
    <property type="project" value="InterPro"/>
</dbReference>
<keyword evidence="6" id="KW-0004">4Fe-4S</keyword>
<keyword evidence="20" id="KW-1185">Reference proteome</keyword>
<feature type="transmembrane region" description="Helical" evidence="17">
    <location>
        <begin position="135"/>
        <end position="153"/>
    </location>
</feature>
<comment type="catalytic activity">
    <reaction evidence="1">
        <text>ATP + protein L-histidine = ADP + protein N-phospho-L-histidine.</text>
        <dbReference type="EC" id="2.7.13.3"/>
    </reaction>
</comment>
<evidence type="ECO:0000256" key="8">
    <source>
        <dbReference type="ARBA" id="ARBA00022679"/>
    </source>
</evidence>
<dbReference type="Gene3D" id="3.30.565.10">
    <property type="entry name" value="Histidine kinase-like ATPase, C-terminal domain"/>
    <property type="match status" value="1"/>
</dbReference>
<keyword evidence="17" id="KW-0812">Transmembrane</keyword>
<keyword evidence="11" id="KW-0408">Iron</keyword>
<feature type="transmembrane region" description="Helical" evidence="17">
    <location>
        <begin position="31"/>
        <end position="49"/>
    </location>
</feature>
<name>A0A839QLK8_9MICC</name>
<evidence type="ECO:0000256" key="6">
    <source>
        <dbReference type="ARBA" id="ARBA00022485"/>
    </source>
</evidence>
<evidence type="ECO:0000256" key="5">
    <source>
        <dbReference type="ARBA" id="ARBA00017322"/>
    </source>
</evidence>
<keyword evidence="9" id="KW-0479">Metal-binding</keyword>
<evidence type="ECO:0000256" key="14">
    <source>
        <dbReference type="ARBA" id="ARBA00024827"/>
    </source>
</evidence>
<dbReference type="InterPro" id="IPR017205">
    <property type="entry name" value="Sig_transdc_His_kinase_ChrS"/>
</dbReference>
<dbReference type="SUPFAM" id="SSF55874">
    <property type="entry name" value="ATPase domain of HSP90 chaperone/DNA topoisomerase II/histidine kinase"/>
    <property type="match status" value="1"/>
</dbReference>
<dbReference type="PIRSF" id="PIRSF037434">
    <property type="entry name" value="STHK_ChrS"/>
    <property type="match status" value="1"/>
</dbReference>
<evidence type="ECO:0000256" key="1">
    <source>
        <dbReference type="ARBA" id="ARBA00000085"/>
    </source>
</evidence>
<evidence type="ECO:0000256" key="2">
    <source>
        <dbReference type="ARBA" id="ARBA00001966"/>
    </source>
</evidence>
<protein>
    <recommendedName>
        <fullName evidence="5">Oxygen sensor histidine kinase NreB</fullName>
        <ecNumber evidence="4">2.7.13.3</ecNumber>
    </recommendedName>
    <alternativeName>
        <fullName evidence="15">Nitrogen regulation protein B</fullName>
    </alternativeName>
</protein>
<dbReference type="PANTHER" id="PTHR24421:SF62">
    <property type="entry name" value="SENSORY TRANSDUCTION HISTIDINE KINASE"/>
    <property type="match status" value="1"/>
</dbReference>
<keyword evidence="8" id="KW-0808">Transferase</keyword>
<dbReference type="PRINTS" id="PR00344">
    <property type="entry name" value="BCTRLSENSOR"/>
</dbReference>
<organism evidence="19 20">
    <name type="scientific">Paeniglutamicibacter cryotolerans</name>
    <dbReference type="NCBI Taxonomy" id="670079"/>
    <lineage>
        <taxon>Bacteria</taxon>
        <taxon>Bacillati</taxon>
        <taxon>Actinomycetota</taxon>
        <taxon>Actinomycetes</taxon>
        <taxon>Micrococcales</taxon>
        <taxon>Micrococcaceae</taxon>
        <taxon>Paeniglutamicibacter</taxon>
    </lineage>
</organism>
<keyword evidence="17" id="KW-0472">Membrane</keyword>
<feature type="transmembrane region" description="Helical" evidence="17">
    <location>
        <begin position="56"/>
        <end position="74"/>
    </location>
</feature>
<dbReference type="GO" id="GO:0046983">
    <property type="term" value="F:protein dimerization activity"/>
    <property type="evidence" value="ECO:0007669"/>
    <property type="project" value="InterPro"/>
</dbReference>
<evidence type="ECO:0000256" key="15">
    <source>
        <dbReference type="ARBA" id="ARBA00030800"/>
    </source>
</evidence>
<dbReference type="CDD" id="cd16917">
    <property type="entry name" value="HATPase_UhpB-NarQ-NarX-like"/>
    <property type="match status" value="1"/>
</dbReference>
<evidence type="ECO:0000256" key="17">
    <source>
        <dbReference type="SAM" id="Phobius"/>
    </source>
</evidence>
<evidence type="ECO:0000256" key="12">
    <source>
        <dbReference type="ARBA" id="ARBA00023012"/>
    </source>
</evidence>
<evidence type="ECO:0000313" key="20">
    <source>
        <dbReference type="Proteomes" id="UP000523000"/>
    </source>
</evidence>
<dbReference type="GO" id="GO:0051539">
    <property type="term" value="F:4 iron, 4 sulfur cluster binding"/>
    <property type="evidence" value="ECO:0007669"/>
    <property type="project" value="UniProtKB-KW"/>
</dbReference>
<proteinExistence type="predicted"/>
<feature type="transmembrane region" description="Helical" evidence="17">
    <location>
        <begin position="94"/>
        <end position="123"/>
    </location>
</feature>
<feature type="coiled-coil region" evidence="16">
    <location>
        <begin position="189"/>
        <end position="216"/>
    </location>
</feature>
<dbReference type="InterPro" id="IPR036890">
    <property type="entry name" value="HATPase_C_sf"/>
</dbReference>
<evidence type="ECO:0000256" key="9">
    <source>
        <dbReference type="ARBA" id="ARBA00022723"/>
    </source>
</evidence>
<reference evidence="19 20" key="1">
    <citation type="submission" date="2020-08" db="EMBL/GenBank/DDBJ databases">
        <title>Sequencing the genomes of 1000 actinobacteria strains.</title>
        <authorList>
            <person name="Klenk H.-P."/>
        </authorList>
    </citation>
    <scope>NUCLEOTIDE SEQUENCE [LARGE SCALE GENOMIC DNA]</scope>
    <source>
        <strain evidence="19 20">DSM 22826</strain>
    </source>
</reference>
<evidence type="ECO:0000256" key="13">
    <source>
        <dbReference type="ARBA" id="ARBA00023014"/>
    </source>
</evidence>
<evidence type="ECO:0000256" key="10">
    <source>
        <dbReference type="ARBA" id="ARBA00022777"/>
    </source>
</evidence>